<evidence type="ECO:0000313" key="1">
    <source>
        <dbReference type="EMBL" id="JAD55258.1"/>
    </source>
</evidence>
<reference evidence="1" key="1">
    <citation type="submission" date="2014-09" db="EMBL/GenBank/DDBJ databases">
        <authorList>
            <person name="Magalhaes I.L.F."/>
            <person name="Oliveira U."/>
            <person name="Santos F.R."/>
            <person name="Vidigal T.H.D.A."/>
            <person name="Brescovit A.D."/>
            <person name="Santos A.J."/>
        </authorList>
    </citation>
    <scope>NUCLEOTIDE SEQUENCE</scope>
    <source>
        <tissue evidence="1">Shoot tissue taken approximately 20 cm above the soil surface</tissue>
    </source>
</reference>
<dbReference type="AlphaFoldDB" id="A0A0A9AZE5"/>
<dbReference type="EMBL" id="GBRH01242637">
    <property type="protein sequence ID" value="JAD55258.1"/>
    <property type="molecule type" value="Transcribed_RNA"/>
</dbReference>
<sequence length="23" mass="2901">MQRWKETNTKSTFWETKKNVMIN</sequence>
<protein>
    <submittedName>
        <fullName evidence="1">Uncharacterized protein</fullName>
    </submittedName>
</protein>
<name>A0A0A9AZE5_ARUDO</name>
<accession>A0A0A9AZE5</accession>
<organism evidence="1">
    <name type="scientific">Arundo donax</name>
    <name type="common">Giant reed</name>
    <name type="synonym">Donax arundinaceus</name>
    <dbReference type="NCBI Taxonomy" id="35708"/>
    <lineage>
        <taxon>Eukaryota</taxon>
        <taxon>Viridiplantae</taxon>
        <taxon>Streptophyta</taxon>
        <taxon>Embryophyta</taxon>
        <taxon>Tracheophyta</taxon>
        <taxon>Spermatophyta</taxon>
        <taxon>Magnoliopsida</taxon>
        <taxon>Liliopsida</taxon>
        <taxon>Poales</taxon>
        <taxon>Poaceae</taxon>
        <taxon>PACMAD clade</taxon>
        <taxon>Arundinoideae</taxon>
        <taxon>Arundineae</taxon>
        <taxon>Arundo</taxon>
    </lineage>
</organism>
<proteinExistence type="predicted"/>
<reference evidence="1" key="2">
    <citation type="journal article" date="2015" name="Data Brief">
        <title>Shoot transcriptome of the giant reed, Arundo donax.</title>
        <authorList>
            <person name="Barrero R.A."/>
            <person name="Guerrero F.D."/>
            <person name="Moolhuijzen P."/>
            <person name="Goolsby J.A."/>
            <person name="Tidwell J."/>
            <person name="Bellgard S.E."/>
            <person name="Bellgard M.I."/>
        </authorList>
    </citation>
    <scope>NUCLEOTIDE SEQUENCE</scope>
    <source>
        <tissue evidence="1">Shoot tissue taken approximately 20 cm above the soil surface</tissue>
    </source>
</reference>